<evidence type="ECO:0000256" key="3">
    <source>
        <dbReference type="SAM" id="Coils"/>
    </source>
</evidence>
<evidence type="ECO:0000256" key="2">
    <source>
        <dbReference type="ARBA" id="ARBA00023054"/>
    </source>
</evidence>
<reference evidence="5 6" key="2">
    <citation type="journal article" date="2017" name="Nature">
        <title>The Apostasia genome and the evolution of orchids.</title>
        <authorList>
            <person name="Zhang G.Q."/>
            <person name="Liu K.W."/>
            <person name="Li Z."/>
            <person name="Lohaus R."/>
            <person name="Hsiao Y.Y."/>
            <person name="Niu S.C."/>
            <person name="Wang J.Y."/>
            <person name="Lin Y.C."/>
            <person name="Xu Q."/>
            <person name="Chen L.J."/>
            <person name="Yoshida K."/>
            <person name="Fujiwara S."/>
            <person name="Wang Z.W."/>
            <person name="Zhang Y.Q."/>
            <person name="Mitsuda N."/>
            <person name="Wang M."/>
            <person name="Liu G.H."/>
            <person name="Pecoraro L."/>
            <person name="Huang H.X."/>
            <person name="Xiao X.J."/>
            <person name="Lin M."/>
            <person name="Wu X.Y."/>
            <person name="Wu W.L."/>
            <person name="Chen Y.Y."/>
            <person name="Chang S.B."/>
            <person name="Sakamoto S."/>
            <person name="Ohme-Takagi M."/>
            <person name="Yagi M."/>
            <person name="Zeng S.J."/>
            <person name="Shen C.Y."/>
            <person name="Yeh C.M."/>
            <person name="Luo Y.B."/>
            <person name="Tsai W.C."/>
            <person name="Van de Peer Y."/>
            <person name="Liu Z.J."/>
        </authorList>
    </citation>
    <scope>NUCLEOTIDE SEQUENCE [LARGE SCALE GENOMIC DNA]</scope>
    <source>
        <tissue evidence="5">The whole plant</tissue>
    </source>
</reference>
<dbReference type="Gene3D" id="1.10.287.1490">
    <property type="match status" value="1"/>
</dbReference>
<organism evidence="5 6">
    <name type="scientific">Dendrobium catenatum</name>
    <dbReference type="NCBI Taxonomy" id="906689"/>
    <lineage>
        <taxon>Eukaryota</taxon>
        <taxon>Viridiplantae</taxon>
        <taxon>Streptophyta</taxon>
        <taxon>Embryophyta</taxon>
        <taxon>Tracheophyta</taxon>
        <taxon>Spermatophyta</taxon>
        <taxon>Magnoliopsida</taxon>
        <taxon>Liliopsida</taxon>
        <taxon>Asparagales</taxon>
        <taxon>Orchidaceae</taxon>
        <taxon>Epidendroideae</taxon>
        <taxon>Malaxideae</taxon>
        <taxon>Dendrobiinae</taxon>
        <taxon>Dendrobium</taxon>
    </lineage>
</organism>
<evidence type="ECO:0000313" key="5">
    <source>
        <dbReference type="EMBL" id="PKU81190.1"/>
    </source>
</evidence>
<evidence type="ECO:0000313" key="6">
    <source>
        <dbReference type="Proteomes" id="UP000233837"/>
    </source>
</evidence>
<dbReference type="Pfam" id="PF05701">
    <property type="entry name" value="WEMBL"/>
    <property type="match status" value="2"/>
</dbReference>
<evidence type="ECO:0000256" key="1">
    <source>
        <dbReference type="ARBA" id="ARBA00005485"/>
    </source>
</evidence>
<comment type="similarity">
    <text evidence="1">Belongs to the WEB family.</text>
</comment>
<accession>A0A2I0WZV9</accession>
<dbReference type="PANTHER" id="PTHR32054">
    <property type="entry name" value="HEAVY CHAIN, PUTATIVE, EXPRESSED-RELATED-RELATED"/>
    <property type="match status" value="1"/>
</dbReference>
<dbReference type="Proteomes" id="UP000233837">
    <property type="component" value="Unassembled WGS sequence"/>
</dbReference>
<proteinExistence type="inferred from homology"/>
<dbReference type="GO" id="GO:0009904">
    <property type="term" value="P:chloroplast accumulation movement"/>
    <property type="evidence" value="ECO:0007669"/>
    <property type="project" value="TreeGrafter"/>
</dbReference>
<dbReference type="AlphaFoldDB" id="A0A2I0WZV9"/>
<protein>
    <submittedName>
        <fullName evidence="5">WEB family protein</fullName>
    </submittedName>
</protein>
<keyword evidence="2 3" id="KW-0175">Coiled coil</keyword>
<feature type="coiled-coil region" evidence="3">
    <location>
        <begin position="192"/>
        <end position="282"/>
    </location>
</feature>
<feature type="region of interest" description="Disordered" evidence="4">
    <location>
        <begin position="427"/>
        <end position="453"/>
    </location>
</feature>
<keyword evidence="6" id="KW-1185">Reference proteome</keyword>
<evidence type="ECO:0000256" key="4">
    <source>
        <dbReference type="SAM" id="MobiDB-lite"/>
    </source>
</evidence>
<dbReference type="PANTHER" id="PTHR32054:SF4">
    <property type="entry name" value="OS07G0677900 PROTEIN"/>
    <property type="match status" value="1"/>
</dbReference>
<name>A0A2I0WZV9_9ASPA</name>
<dbReference type="GO" id="GO:0005829">
    <property type="term" value="C:cytosol"/>
    <property type="evidence" value="ECO:0007669"/>
    <property type="project" value="TreeGrafter"/>
</dbReference>
<reference evidence="5 6" key="1">
    <citation type="journal article" date="2016" name="Sci. Rep.">
        <title>The Dendrobium catenatum Lindl. genome sequence provides insights into polysaccharide synthase, floral development and adaptive evolution.</title>
        <authorList>
            <person name="Zhang G.Q."/>
            <person name="Xu Q."/>
            <person name="Bian C."/>
            <person name="Tsai W.C."/>
            <person name="Yeh C.M."/>
            <person name="Liu K.W."/>
            <person name="Yoshida K."/>
            <person name="Zhang L.S."/>
            <person name="Chang S.B."/>
            <person name="Chen F."/>
            <person name="Shi Y."/>
            <person name="Su Y.Y."/>
            <person name="Zhang Y.Q."/>
            <person name="Chen L.J."/>
            <person name="Yin Y."/>
            <person name="Lin M."/>
            <person name="Huang H."/>
            <person name="Deng H."/>
            <person name="Wang Z.W."/>
            <person name="Zhu S.L."/>
            <person name="Zhao X."/>
            <person name="Deng C."/>
            <person name="Niu S.C."/>
            <person name="Huang J."/>
            <person name="Wang M."/>
            <person name="Liu G.H."/>
            <person name="Yang H.J."/>
            <person name="Xiao X.J."/>
            <person name="Hsiao Y.Y."/>
            <person name="Wu W.L."/>
            <person name="Chen Y.Y."/>
            <person name="Mitsuda N."/>
            <person name="Ohme-Takagi M."/>
            <person name="Luo Y.B."/>
            <person name="Van de Peer Y."/>
            <person name="Liu Z.J."/>
        </authorList>
    </citation>
    <scope>NUCLEOTIDE SEQUENCE [LARGE SCALE GENOMIC DNA]</scope>
    <source>
        <tissue evidence="5">The whole plant</tissue>
    </source>
</reference>
<dbReference type="EMBL" id="KZ502277">
    <property type="protein sequence ID" value="PKU81190.1"/>
    <property type="molecule type" value="Genomic_DNA"/>
</dbReference>
<sequence length="634" mass="71012">MIAAQVPALMEKEGAAPPETLAFGEGSKPAKMGKVGRAEVDTSAPFESVKEAVDRFGGSAVWKSQLKLFSNSLKHHSVEDFELMNVQEQSAQLEKELVLKERETLEVLKELERTKRIVDTLKIRLQEKSPEVIKFPETHPDDLKLHPVIEPEGEIPTVNSSHAVKQTTQSAASILAGLSQAKMNLSRKTGDLTDIRASIDTLNQNLEEEKDLIKKSHESLSSKRAIVSSLEDDLKQMTSKLQLANDAKDKCNGDPASISAEIKNLTSEREHFNQSVKTAKSEISRLVSEIEQTKVSIKAAEIRCLAAKKMEEAAKATEASALAQTKALINSNSSTSGLQNHPSMVLPIEEYIILTDKIQEADETSRKKIECALLEVEKANQSKLQLMSKMEEAEVDLKTSKKFLEEAMNRAEAANRGKLAVEEALRRRRSGHGQRGRYIHNSTKFKNSFPGHHKRDSRMLDLNGLNLMNDCDRTGKKHTLSIGEILSRKLVGPGDDYGTEIYKRSNEEAKVSLGQILSRKPEVLSPQNGCGPARKHHHTKRKKFGFALFSHLLRNEKLKNKKNNKNRKRKQISVSGWLFCVRAWLIGGWPSDFLVLASSFVSGERFCCRSFSLGLEQSSCWWILWSWESFLFDS</sequence>
<gene>
    <name evidence="5" type="ORF">MA16_Dca015665</name>
</gene>
<feature type="coiled-coil region" evidence="3">
    <location>
        <begin position="376"/>
        <end position="424"/>
    </location>
</feature>
<dbReference type="GO" id="GO:0009903">
    <property type="term" value="P:chloroplast avoidance movement"/>
    <property type="evidence" value="ECO:0007669"/>
    <property type="project" value="TreeGrafter"/>
</dbReference>
<feature type="compositionally biased region" description="Basic residues" evidence="4">
    <location>
        <begin position="427"/>
        <end position="438"/>
    </location>
</feature>
<dbReference type="InterPro" id="IPR008545">
    <property type="entry name" value="Web"/>
</dbReference>